<organism evidence="5">
    <name type="scientific">bioreactor metagenome</name>
    <dbReference type="NCBI Taxonomy" id="1076179"/>
    <lineage>
        <taxon>unclassified sequences</taxon>
        <taxon>metagenomes</taxon>
        <taxon>ecological metagenomes</taxon>
    </lineage>
</organism>
<name>A0A644U6S4_9ZZZZ</name>
<keyword evidence="1" id="KW-0378">Hydrolase</keyword>
<evidence type="ECO:0000256" key="2">
    <source>
        <dbReference type="ARBA" id="ARBA00022963"/>
    </source>
</evidence>
<dbReference type="Pfam" id="PF01734">
    <property type="entry name" value="Patatin"/>
    <property type="match status" value="1"/>
</dbReference>
<protein>
    <recommendedName>
        <fullName evidence="4">PNPLA domain-containing protein</fullName>
    </recommendedName>
</protein>
<gene>
    <name evidence="5" type="ORF">SDC9_20443</name>
</gene>
<dbReference type="PANTHER" id="PTHR14226">
    <property type="entry name" value="NEUROPATHY TARGET ESTERASE/SWISS CHEESE D.MELANOGASTER"/>
    <property type="match status" value="1"/>
</dbReference>
<keyword evidence="2" id="KW-0442">Lipid degradation</keyword>
<dbReference type="Gene3D" id="3.40.1090.10">
    <property type="entry name" value="Cytosolic phospholipase A2 catalytic domain"/>
    <property type="match status" value="2"/>
</dbReference>
<evidence type="ECO:0000256" key="1">
    <source>
        <dbReference type="ARBA" id="ARBA00022801"/>
    </source>
</evidence>
<keyword evidence="3" id="KW-0443">Lipid metabolism</keyword>
<feature type="domain" description="PNPLA" evidence="4">
    <location>
        <begin position="8"/>
        <end position="174"/>
    </location>
</feature>
<dbReference type="SUPFAM" id="SSF52151">
    <property type="entry name" value="FabD/lysophospholipase-like"/>
    <property type="match status" value="1"/>
</dbReference>
<sequence length="284" mass="31831">MRMYSAGLIFEGGGMRGVYTAGVIDAFLEKDLAFSSCYGVSAGACNAVCFISRQRGRAYRVTTDYIGDKRYCSIQSLLRAGNLFGPEMLYHIIPEELDPYDYEAFARYPGTCCAVATNCRTGEAEYFLLKNMYDDIERLQASSSLPFLAKSVSIGGEEYLDGGVADSIPLQRSIADGNAKNVVVLTQDAAYRKKPMKIMPILNLVYRKYPKFVHQLATRHVRYNQTLDLLAKEESDGRAFVMRPKKPVNIGRVETNKAKLAALYDAGYRETMERMDDLIAFLEK</sequence>
<dbReference type="InterPro" id="IPR016035">
    <property type="entry name" value="Acyl_Trfase/lysoPLipase"/>
</dbReference>
<dbReference type="GO" id="GO:0016787">
    <property type="term" value="F:hydrolase activity"/>
    <property type="evidence" value="ECO:0007669"/>
    <property type="project" value="UniProtKB-KW"/>
</dbReference>
<dbReference type="Pfam" id="PF19890">
    <property type="entry name" value="DUF6363"/>
    <property type="match status" value="1"/>
</dbReference>
<evidence type="ECO:0000256" key="3">
    <source>
        <dbReference type="ARBA" id="ARBA00023098"/>
    </source>
</evidence>
<dbReference type="InterPro" id="IPR050301">
    <property type="entry name" value="NTE"/>
</dbReference>
<accession>A0A644U6S4</accession>
<dbReference type="InterPro" id="IPR002641">
    <property type="entry name" value="PNPLA_dom"/>
</dbReference>
<dbReference type="CDD" id="cd07208">
    <property type="entry name" value="Pat_hypo_Ecoli_yjju_like"/>
    <property type="match status" value="1"/>
</dbReference>
<evidence type="ECO:0000313" key="5">
    <source>
        <dbReference type="EMBL" id="MPL74626.1"/>
    </source>
</evidence>
<dbReference type="InterPro" id="IPR045943">
    <property type="entry name" value="DUF6363"/>
</dbReference>
<comment type="caution">
    <text evidence="5">The sequence shown here is derived from an EMBL/GenBank/DDBJ whole genome shotgun (WGS) entry which is preliminary data.</text>
</comment>
<proteinExistence type="predicted"/>
<dbReference type="AlphaFoldDB" id="A0A644U6S4"/>
<dbReference type="PANTHER" id="PTHR14226:SF25">
    <property type="entry name" value="PHOSPHOESTERASE"/>
    <property type="match status" value="1"/>
</dbReference>
<dbReference type="EMBL" id="VSSQ01000081">
    <property type="protein sequence ID" value="MPL74626.1"/>
    <property type="molecule type" value="Genomic_DNA"/>
</dbReference>
<reference evidence="5" key="1">
    <citation type="submission" date="2019-08" db="EMBL/GenBank/DDBJ databases">
        <authorList>
            <person name="Kucharzyk K."/>
            <person name="Murdoch R.W."/>
            <person name="Higgins S."/>
            <person name="Loffler F."/>
        </authorList>
    </citation>
    <scope>NUCLEOTIDE SEQUENCE</scope>
</reference>
<dbReference type="PROSITE" id="PS51635">
    <property type="entry name" value="PNPLA"/>
    <property type="match status" value="1"/>
</dbReference>
<dbReference type="GO" id="GO:0016042">
    <property type="term" value="P:lipid catabolic process"/>
    <property type="evidence" value="ECO:0007669"/>
    <property type="project" value="UniProtKB-KW"/>
</dbReference>
<dbReference type="InterPro" id="IPR037483">
    <property type="entry name" value="YjjU-like"/>
</dbReference>
<evidence type="ECO:0000259" key="4">
    <source>
        <dbReference type="PROSITE" id="PS51635"/>
    </source>
</evidence>